<gene>
    <name evidence="2" type="ORF">D4764_12G0009990</name>
</gene>
<keyword evidence="3" id="KW-1185">Reference proteome</keyword>
<dbReference type="AlphaFoldDB" id="A0A5C6PF25"/>
<feature type="compositionally biased region" description="Basic and acidic residues" evidence="1">
    <location>
        <begin position="32"/>
        <end position="45"/>
    </location>
</feature>
<evidence type="ECO:0000256" key="1">
    <source>
        <dbReference type="SAM" id="MobiDB-lite"/>
    </source>
</evidence>
<dbReference type="EMBL" id="RHFK02000004">
    <property type="protein sequence ID" value="TWW77609.1"/>
    <property type="molecule type" value="Genomic_DNA"/>
</dbReference>
<reference evidence="2 3" key="1">
    <citation type="submission" date="2019-04" db="EMBL/GenBank/DDBJ databases">
        <title>Chromosome genome assembly for Takifugu flavidus.</title>
        <authorList>
            <person name="Xiao S."/>
        </authorList>
    </citation>
    <scope>NUCLEOTIDE SEQUENCE [LARGE SCALE GENOMIC DNA]</scope>
    <source>
        <strain evidence="2">HTHZ2018</strain>
        <tissue evidence="2">Muscle</tissue>
    </source>
</reference>
<comment type="caution">
    <text evidence="2">The sequence shown here is derived from an EMBL/GenBank/DDBJ whole genome shotgun (WGS) entry which is preliminary data.</text>
</comment>
<name>A0A5C6PF25_9TELE</name>
<sequence length="76" mass="8253">MEEKRDECVREIEVSGGSEIVEMVRRNKRKSAMKDKGGKTGRLEDTAVDTDTSDCGSISDGSELSGKMADGLEIDL</sequence>
<proteinExistence type="predicted"/>
<feature type="compositionally biased region" description="Polar residues" evidence="1">
    <location>
        <begin position="53"/>
        <end position="62"/>
    </location>
</feature>
<evidence type="ECO:0000313" key="2">
    <source>
        <dbReference type="EMBL" id="TWW77609.1"/>
    </source>
</evidence>
<evidence type="ECO:0000313" key="3">
    <source>
        <dbReference type="Proteomes" id="UP000324091"/>
    </source>
</evidence>
<protein>
    <submittedName>
        <fullName evidence="2">Uncharacterized protein</fullName>
    </submittedName>
</protein>
<dbReference type="Proteomes" id="UP000324091">
    <property type="component" value="Chromosome 12"/>
</dbReference>
<accession>A0A5C6PF25</accession>
<feature type="region of interest" description="Disordered" evidence="1">
    <location>
        <begin position="28"/>
        <end position="76"/>
    </location>
</feature>
<organism evidence="2 3">
    <name type="scientific">Takifugu flavidus</name>
    <name type="common">sansaifugu</name>
    <dbReference type="NCBI Taxonomy" id="433684"/>
    <lineage>
        <taxon>Eukaryota</taxon>
        <taxon>Metazoa</taxon>
        <taxon>Chordata</taxon>
        <taxon>Craniata</taxon>
        <taxon>Vertebrata</taxon>
        <taxon>Euteleostomi</taxon>
        <taxon>Actinopterygii</taxon>
        <taxon>Neopterygii</taxon>
        <taxon>Teleostei</taxon>
        <taxon>Neoteleostei</taxon>
        <taxon>Acanthomorphata</taxon>
        <taxon>Eupercaria</taxon>
        <taxon>Tetraodontiformes</taxon>
        <taxon>Tetradontoidea</taxon>
        <taxon>Tetraodontidae</taxon>
        <taxon>Takifugu</taxon>
    </lineage>
</organism>